<gene>
    <name evidence="2" type="ORF">AgrTiT37_00101</name>
</gene>
<geneLocation type="plasmid" evidence="2">
    <name>pTiT37</name>
</geneLocation>
<protein>
    <submittedName>
        <fullName evidence="2">Uncharacterized protein</fullName>
    </submittedName>
</protein>
<sequence length="200" mass="21502">MSKISTACSTLPQTPTRELVSTEGARAAGTLQAGLRQLFGSAASGLESAFLSMRIDVAKVGRVGADCQDKALSSSRCISREIIIVVSLTFVKDDAARHGGAEGSSIAGRDRRRRRGEEPICGSRQRRQEQIGGAARAGRLRFAMARLDELSSSHLLVWHRKSRKQARCLRPASSMGTEKEPRLSAKLFGVIRPPASGGSR</sequence>
<reference evidence="2" key="1">
    <citation type="journal article" date="2019" name="Genome Biol. Evol.">
        <title>Complete Sequence of Succinamopine Ti-Plasmid pTiEU6 Reveals Its Evolutionary Relatedness with Nopaline-Type Ti-Plasmids.</title>
        <authorList>
            <person name="Shao S."/>
            <person name="van Heusden G.P.H."/>
            <person name="Hooykaas P.J.J."/>
        </authorList>
    </citation>
    <scope>NUCLEOTIDE SEQUENCE</scope>
    <source>
        <strain evidence="2">T37</strain>
        <plasmid evidence="2">pTiT37</plasmid>
    </source>
</reference>
<evidence type="ECO:0000313" key="2">
    <source>
        <dbReference type="EMBL" id="QEG98064.1"/>
    </source>
</evidence>
<accession>A0A5B9T449</accession>
<keyword evidence="2" id="KW-0614">Plasmid</keyword>
<dbReference type="EMBL" id="MK439386">
    <property type="protein sequence ID" value="QEG98064.1"/>
    <property type="molecule type" value="Genomic_DNA"/>
</dbReference>
<evidence type="ECO:0000256" key="1">
    <source>
        <dbReference type="SAM" id="MobiDB-lite"/>
    </source>
</evidence>
<organism evidence="2">
    <name type="scientific">Agrobacterium tumefaciens</name>
    <dbReference type="NCBI Taxonomy" id="358"/>
    <lineage>
        <taxon>Bacteria</taxon>
        <taxon>Pseudomonadati</taxon>
        <taxon>Pseudomonadota</taxon>
        <taxon>Alphaproteobacteria</taxon>
        <taxon>Hyphomicrobiales</taxon>
        <taxon>Rhizobiaceae</taxon>
        <taxon>Rhizobium/Agrobacterium group</taxon>
        <taxon>Agrobacterium</taxon>
        <taxon>Agrobacterium tumefaciens complex</taxon>
    </lineage>
</organism>
<feature type="region of interest" description="Disordered" evidence="1">
    <location>
        <begin position="98"/>
        <end position="128"/>
    </location>
</feature>
<proteinExistence type="predicted"/>
<name>A0A5B9T449_AGRTU</name>
<dbReference type="AlphaFoldDB" id="A0A5B9T449"/>